<dbReference type="GO" id="GO:0016020">
    <property type="term" value="C:membrane"/>
    <property type="evidence" value="ECO:0007669"/>
    <property type="project" value="InterPro"/>
</dbReference>
<dbReference type="KEGG" id="schy:GVO57_12970"/>
<keyword evidence="2" id="KW-1133">Transmembrane helix</keyword>
<feature type="region of interest" description="Disordered" evidence="1">
    <location>
        <begin position="126"/>
        <end position="147"/>
    </location>
</feature>
<reference evidence="3 4" key="1">
    <citation type="submission" date="2020-01" db="EMBL/GenBank/DDBJ databases">
        <title>Sphingomonas sp. C33 whole genome sequece.</title>
        <authorList>
            <person name="Park C."/>
        </authorList>
    </citation>
    <scope>NUCLEOTIDE SEQUENCE [LARGE SCALE GENOMIC DNA]</scope>
    <source>
        <strain evidence="3 4">C33</strain>
    </source>
</reference>
<keyword evidence="2" id="KW-0472">Membrane</keyword>
<feature type="transmembrane region" description="Helical" evidence="2">
    <location>
        <begin position="46"/>
        <end position="64"/>
    </location>
</feature>
<accession>A0A7Z2NYY0</accession>
<name>A0A7Z2NYY0_9SPHN</name>
<gene>
    <name evidence="3" type="ORF">GVO57_12970</name>
</gene>
<dbReference type="InterPro" id="IPR004891">
    <property type="entry name" value="Mercury-R_MerC"/>
</dbReference>
<feature type="transmembrane region" description="Helical" evidence="2">
    <location>
        <begin position="71"/>
        <end position="89"/>
    </location>
</feature>
<proteinExistence type="predicted"/>
<evidence type="ECO:0000256" key="2">
    <source>
        <dbReference type="SAM" id="Phobius"/>
    </source>
</evidence>
<organism evidence="3 4">
    <name type="scientific">Sphingomonas changnyeongensis</name>
    <dbReference type="NCBI Taxonomy" id="2698679"/>
    <lineage>
        <taxon>Bacteria</taxon>
        <taxon>Pseudomonadati</taxon>
        <taxon>Pseudomonadota</taxon>
        <taxon>Alphaproteobacteria</taxon>
        <taxon>Sphingomonadales</taxon>
        <taxon>Sphingomonadaceae</taxon>
        <taxon>Sphingomonas</taxon>
    </lineage>
</organism>
<dbReference type="GO" id="GO:0015097">
    <property type="term" value="F:mercury ion transmembrane transporter activity"/>
    <property type="evidence" value="ECO:0007669"/>
    <property type="project" value="InterPro"/>
</dbReference>
<dbReference type="AlphaFoldDB" id="A0A7Z2NYY0"/>
<sequence>MPARLLDGAAIAASALCLVHCLALPLVALMLPMLAAWVAWPEAFHLWAFAFAVPTSLVALALGVRGHRRAAPLLAGGAGLALLAAGVAADVPEPAETLLTVAGALALARAHLVNWRSRAHGCAAGPVARTGSGQAKGSSSDGGGSEK</sequence>
<keyword evidence="4" id="KW-1185">Reference proteome</keyword>
<feature type="transmembrane region" description="Helical" evidence="2">
    <location>
        <begin position="12"/>
        <end position="40"/>
    </location>
</feature>
<protein>
    <submittedName>
        <fullName evidence="3">MerC family mercury resistance protein</fullName>
    </submittedName>
</protein>
<dbReference type="Proteomes" id="UP000464468">
    <property type="component" value="Chromosome"/>
</dbReference>
<evidence type="ECO:0000313" key="4">
    <source>
        <dbReference type="Proteomes" id="UP000464468"/>
    </source>
</evidence>
<keyword evidence="2" id="KW-0812">Transmembrane</keyword>
<evidence type="ECO:0000256" key="1">
    <source>
        <dbReference type="SAM" id="MobiDB-lite"/>
    </source>
</evidence>
<dbReference type="EMBL" id="CP047895">
    <property type="protein sequence ID" value="QHL91982.1"/>
    <property type="molecule type" value="Genomic_DNA"/>
</dbReference>
<evidence type="ECO:0000313" key="3">
    <source>
        <dbReference type="EMBL" id="QHL91982.1"/>
    </source>
</evidence>
<dbReference type="Pfam" id="PF03203">
    <property type="entry name" value="MerC"/>
    <property type="match status" value="1"/>
</dbReference>